<evidence type="ECO:0000259" key="8">
    <source>
        <dbReference type="PROSITE" id="PS50835"/>
    </source>
</evidence>
<organism evidence="9 10">
    <name type="scientific">Anabarilius grahami</name>
    <name type="common">Kanglang fish</name>
    <name type="synonym">Barilius grahami</name>
    <dbReference type="NCBI Taxonomy" id="495550"/>
    <lineage>
        <taxon>Eukaryota</taxon>
        <taxon>Metazoa</taxon>
        <taxon>Chordata</taxon>
        <taxon>Craniata</taxon>
        <taxon>Vertebrata</taxon>
        <taxon>Euteleostomi</taxon>
        <taxon>Actinopterygii</taxon>
        <taxon>Neopterygii</taxon>
        <taxon>Teleostei</taxon>
        <taxon>Ostariophysi</taxon>
        <taxon>Cypriniformes</taxon>
        <taxon>Xenocyprididae</taxon>
        <taxon>Xenocypridinae</taxon>
        <taxon>Xenocypridinae incertae sedis</taxon>
        <taxon>Anabarilius</taxon>
    </lineage>
</organism>
<dbReference type="SMART" id="SM00409">
    <property type="entry name" value="IG"/>
    <property type="match status" value="1"/>
</dbReference>
<reference evidence="9 10" key="1">
    <citation type="submission" date="2018-10" db="EMBL/GenBank/DDBJ databases">
        <title>Genome assembly for a Yunnan-Guizhou Plateau 3E fish, Anabarilius grahami (Regan), and its evolutionary and genetic applications.</title>
        <authorList>
            <person name="Jiang W."/>
        </authorList>
    </citation>
    <scope>NUCLEOTIDE SEQUENCE [LARGE SCALE GENOMIC DNA]</scope>
    <source>
        <strain evidence="9">AG-KIZ</strain>
        <tissue evidence="9">Muscle</tissue>
    </source>
</reference>
<dbReference type="GO" id="GO:0004908">
    <property type="term" value="F:interleukin-1 receptor activity"/>
    <property type="evidence" value="ECO:0007669"/>
    <property type="project" value="InterPro"/>
</dbReference>
<name>A0A3N0YSL1_ANAGA</name>
<keyword evidence="4" id="KW-1015">Disulfide bond</keyword>
<dbReference type="FunFam" id="2.60.40.10:FF:000188">
    <property type="entry name" value="Interleukin-1 receptor accessory protein-like 1"/>
    <property type="match status" value="1"/>
</dbReference>
<evidence type="ECO:0000256" key="5">
    <source>
        <dbReference type="ARBA" id="ARBA00023180"/>
    </source>
</evidence>
<dbReference type="Gene3D" id="2.60.40.10">
    <property type="entry name" value="Immunoglobulins"/>
    <property type="match status" value="3"/>
</dbReference>
<dbReference type="SUPFAM" id="SSF48726">
    <property type="entry name" value="Immunoglobulin"/>
    <property type="match status" value="1"/>
</dbReference>
<keyword evidence="9" id="KW-0675">Receptor</keyword>
<evidence type="ECO:0000256" key="2">
    <source>
        <dbReference type="ARBA" id="ARBA00022729"/>
    </source>
</evidence>
<feature type="compositionally biased region" description="Basic and acidic residues" evidence="7">
    <location>
        <begin position="92"/>
        <end position="101"/>
    </location>
</feature>
<accession>A0A3N0YSL1</accession>
<dbReference type="InterPro" id="IPR015621">
    <property type="entry name" value="IL-1_rcpt_fam"/>
</dbReference>
<feature type="compositionally biased region" description="Pro residues" evidence="7">
    <location>
        <begin position="11"/>
        <end position="29"/>
    </location>
</feature>
<dbReference type="InterPro" id="IPR013783">
    <property type="entry name" value="Ig-like_fold"/>
</dbReference>
<evidence type="ECO:0000313" key="9">
    <source>
        <dbReference type="EMBL" id="ROL49000.1"/>
    </source>
</evidence>
<dbReference type="InterPro" id="IPR003599">
    <property type="entry name" value="Ig_sub"/>
</dbReference>
<keyword evidence="10" id="KW-1185">Reference proteome</keyword>
<feature type="domain" description="Ig-like" evidence="8">
    <location>
        <begin position="307"/>
        <end position="392"/>
    </location>
</feature>
<sequence>MYDSVPHKMPPRQPKPMTKPTPQEPPRQSPSPQESKTDLQEEAVEQIVQRVETKTVPANISTQWSEEEVQLVLAHPDMRFCKGVKSSGGRQGHTEPSEARESGNVTGFTETNSCVVVGPEIPEYQVQGEAIIIRFPFLEDAINYRNLKVDNSSTFHIDHSNLRNQSSLKSCRDRVKQSGLGVQLLPSHPSDSGTFTYTLSCVVVGPEIPEYQVQGEAIIIRFPFLEDAINYRNLKVDNSSTFHIDHSNLRNQSSLKSCRDRVKQSGLGVQLLPSHPSDSGTFTYTLRSNTFCLTGSISVTIYEAEEPNMMMTYNAHVGEDTKINCPHLRYFKRKENLMWYKDFQSTALPIGRGQYTIESGIILSIKNMSVKDQGFYTCRLNVIFNNTRYNVSRTWRVQVSGSRLVINCMVSVGNQSAQSTDVTWLVNGQPVENSHLGGRALQTDKRSGKVYLKNVLCRIMIRIACQTAKLLKSRDFGAPNR</sequence>
<keyword evidence="6" id="KW-0393">Immunoglobulin domain</keyword>
<dbReference type="PANTHER" id="PTHR11890">
    <property type="entry name" value="INTERLEUKIN-1 RECEPTOR FAMILY MEMBER"/>
    <property type="match status" value="1"/>
</dbReference>
<protein>
    <submittedName>
        <fullName evidence="9">Interleukin-1 receptor type 2</fullName>
    </submittedName>
</protein>
<dbReference type="OrthoDB" id="9881731at2759"/>
<dbReference type="InterPro" id="IPR004074">
    <property type="entry name" value="IL-1_rcpt_I/II-typ"/>
</dbReference>
<dbReference type="InterPro" id="IPR036179">
    <property type="entry name" value="Ig-like_dom_sf"/>
</dbReference>
<evidence type="ECO:0000313" key="10">
    <source>
        <dbReference type="Proteomes" id="UP000281406"/>
    </source>
</evidence>
<dbReference type="PRINTS" id="PR01536">
    <property type="entry name" value="INTRLKN1R12F"/>
</dbReference>
<evidence type="ECO:0000256" key="6">
    <source>
        <dbReference type="ARBA" id="ARBA00023319"/>
    </source>
</evidence>
<comment type="caution">
    <text evidence="9">The sequence shown here is derived from an EMBL/GenBank/DDBJ whole genome shotgun (WGS) entry which is preliminary data.</text>
</comment>
<evidence type="ECO:0000256" key="1">
    <source>
        <dbReference type="ARBA" id="ARBA00009752"/>
    </source>
</evidence>
<dbReference type="InterPro" id="IPR007110">
    <property type="entry name" value="Ig-like_dom"/>
</dbReference>
<gene>
    <name evidence="9" type="ORF">DPX16_16615</name>
</gene>
<dbReference type="Proteomes" id="UP000281406">
    <property type="component" value="Unassembled WGS sequence"/>
</dbReference>
<dbReference type="PROSITE" id="PS50835">
    <property type="entry name" value="IG_LIKE"/>
    <property type="match status" value="1"/>
</dbReference>
<evidence type="ECO:0000256" key="4">
    <source>
        <dbReference type="ARBA" id="ARBA00023157"/>
    </source>
</evidence>
<feature type="region of interest" description="Disordered" evidence="7">
    <location>
        <begin position="1"/>
        <end position="41"/>
    </location>
</feature>
<keyword evidence="5" id="KW-0325">Glycoprotein</keyword>
<keyword evidence="2" id="KW-0732">Signal</keyword>
<dbReference type="EMBL" id="RJVU01027559">
    <property type="protein sequence ID" value="ROL49000.1"/>
    <property type="molecule type" value="Genomic_DNA"/>
</dbReference>
<evidence type="ECO:0000256" key="7">
    <source>
        <dbReference type="SAM" id="MobiDB-lite"/>
    </source>
</evidence>
<dbReference type="PANTHER" id="PTHR11890:SF18">
    <property type="entry name" value="LYMPHOCYTE ACTIVATION GENE 3 PROTEIN"/>
    <property type="match status" value="1"/>
</dbReference>
<evidence type="ECO:0000256" key="3">
    <source>
        <dbReference type="ARBA" id="ARBA00022737"/>
    </source>
</evidence>
<feature type="region of interest" description="Disordered" evidence="7">
    <location>
        <begin position="84"/>
        <end position="106"/>
    </location>
</feature>
<proteinExistence type="inferred from homology"/>
<comment type="similarity">
    <text evidence="1">Belongs to the interleukin-1 receptor family.</text>
</comment>
<keyword evidence="3" id="KW-0677">Repeat</keyword>
<dbReference type="AlphaFoldDB" id="A0A3N0YSL1"/>